<proteinExistence type="predicted"/>
<dbReference type="AlphaFoldDB" id="A0A9K3DBB4"/>
<evidence type="ECO:0000313" key="2">
    <source>
        <dbReference type="Proteomes" id="UP000265618"/>
    </source>
</evidence>
<dbReference type="Proteomes" id="UP000265618">
    <property type="component" value="Unassembled WGS sequence"/>
</dbReference>
<accession>A0A9K3DBB4</accession>
<dbReference type="SUPFAM" id="SSF82171">
    <property type="entry name" value="DPP6 N-terminal domain-like"/>
    <property type="match status" value="1"/>
</dbReference>
<keyword evidence="2" id="KW-1185">Reference proteome</keyword>
<dbReference type="EMBL" id="BDIP01008423">
    <property type="protein sequence ID" value="GIQ91835.1"/>
    <property type="molecule type" value="Genomic_DNA"/>
</dbReference>
<gene>
    <name evidence="1" type="ORF">KIPB_015266</name>
</gene>
<reference evidence="1 2" key="1">
    <citation type="journal article" date="2018" name="PLoS ONE">
        <title>The draft genome of Kipferlia bialata reveals reductive genome evolution in fornicate parasites.</title>
        <authorList>
            <person name="Tanifuji G."/>
            <person name="Takabayashi S."/>
            <person name="Kume K."/>
            <person name="Takagi M."/>
            <person name="Nakayama T."/>
            <person name="Kamikawa R."/>
            <person name="Inagaki Y."/>
            <person name="Hashimoto T."/>
        </authorList>
    </citation>
    <scope>NUCLEOTIDE SEQUENCE [LARGE SCALE GENOMIC DNA]</scope>
    <source>
        <strain evidence="1">NY0173</strain>
    </source>
</reference>
<protein>
    <submittedName>
        <fullName evidence="1">Uncharacterized protein</fullName>
    </submittedName>
</protein>
<sequence length="97" mass="10905">MHIAVTSTRQHRMIFSLKHTCPIDWLELSPSGRRLLFRDAFGHVSVCDIQRDTARGLYAGNTAQYVQWAPNGDVVLYQDAPGTDVLVWYSPVSLSLS</sequence>
<dbReference type="OrthoDB" id="2186662at2759"/>
<feature type="non-terminal residue" evidence="1">
    <location>
        <position position="97"/>
    </location>
</feature>
<evidence type="ECO:0000313" key="1">
    <source>
        <dbReference type="EMBL" id="GIQ91835.1"/>
    </source>
</evidence>
<name>A0A9K3DBB4_9EUKA</name>
<organism evidence="1 2">
    <name type="scientific">Kipferlia bialata</name>
    <dbReference type="NCBI Taxonomy" id="797122"/>
    <lineage>
        <taxon>Eukaryota</taxon>
        <taxon>Metamonada</taxon>
        <taxon>Carpediemonas-like organisms</taxon>
        <taxon>Kipferlia</taxon>
    </lineage>
</organism>
<comment type="caution">
    <text evidence="1">The sequence shown here is derived from an EMBL/GenBank/DDBJ whole genome shotgun (WGS) entry which is preliminary data.</text>
</comment>